<evidence type="ECO:0000313" key="7">
    <source>
        <dbReference type="Proteomes" id="UP000281261"/>
    </source>
</evidence>
<feature type="transmembrane region" description="Helical" evidence="4">
    <location>
        <begin position="348"/>
        <end position="367"/>
    </location>
</feature>
<sequence length="409" mass="46855">MIFFESNLILYYFGIFFTLYIGVFYLITLFENREKIRDPKVGKLYTLSIIVPAFNEAKTIGKTLVSLKNLNYPQDKIKIIVVDDGSTDNTYEIASRFSGVKVIKKENGGKASAINIGLKEVGTELVAVMDADSFVTEHALWSMVGYFRNKRTMAVTPALKVYSPKGFWQGVQYVEYLFSVFFRKMFSFLNGVYVTPGPFSVYRKEFFDKYGDFQENNMSEDLEVALRIQSHDYKIENSINAEVFTVAPNNFKALLKQRVRWYSGVLNNLYAYRHLFGSRRGYLGIFVLPVTLVSIVLVLALLGYYGATLFISLLKNLYQIRLVSFDVMGIAQDYLANFSVLKYISPTLVLFVLTISFTVTIFILSRIYSQDKGKVFGSFLMYALVYGPIFGVMWITTIAHKILNLKIKW</sequence>
<dbReference type="Pfam" id="PF00535">
    <property type="entry name" value="Glycos_transf_2"/>
    <property type="match status" value="1"/>
</dbReference>
<keyword evidence="3" id="KW-0808">Transferase</keyword>
<evidence type="ECO:0000256" key="1">
    <source>
        <dbReference type="ARBA" id="ARBA00006739"/>
    </source>
</evidence>
<feature type="transmembrane region" description="Helical" evidence="4">
    <location>
        <begin position="379"/>
        <end position="399"/>
    </location>
</feature>
<dbReference type="SUPFAM" id="SSF53448">
    <property type="entry name" value="Nucleotide-diphospho-sugar transferases"/>
    <property type="match status" value="1"/>
</dbReference>
<evidence type="ECO:0000313" key="6">
    <source>
        <dbReference type="EMBL" id="RLC37440.1"/>
    </source>
</evidence>
<gene>
    <name evidence="6" type="ORF">DRH29_01775</name>
</gene>
<keyword evidence="4" id="KW-1133">Transmembrane helix</keyword>
<protein>
    <recommendedName>
        <fullName evidence="5">Glycosyltransferase 2-like domain-containing protein</fullName>
    </recommendedName>
</protein>
<dbReference type="InterPro" id="IPR029044">
    <property type="entry name" value="Nucleotide-diphossugar_trans"/>
</dbReference>
<organism evidence="6 7">
    <name type="scientific">candidate division Kazan bacterium</name>
    <dbReference type="NCBI Taxonomy" id="2202143"/>
    <lineage>
        <taxon>Bacteria</taxon>
        <taxon>Bacteria division Kazan-3B-28</taxon>
    </lineage>
</organism>
<name>A0A420ZD09_UNCK3</name>
<feature type="transmembrane region" description="Helical" evidence="4">
    <location>
        <begin position="12"/>
        <end position="30"/>
    </location>
</feature>
<evidence type="ECO:0000259" key="5">
    <source>
        <dbReference type="Pfam" id="PF00535"/>
    </source>
</evidence>
<keyword evidence="4" id="KW-0812">Transmembrane</keyword>
<reference evidence="6 7" key="1">
    <citation type="submission" date="2018-06" db="EMBL/GenBank/DDBJ databases">
        <title>Extensive metabolic versatility and redundancy in microbially diverse, dynamic hydrothermal sediments.</title>
        <authorList>
            <person name="Dombrowski N."/>
            <person name="Teske A."/>
            <person name="Baker B.J."/>
        </authorList>
    </citation>
    <scope>NUCLEOTIDE SEQUENCE [LARGE SCALE GENOMIC DNA]</scope>
    <source>
        <strain evidence="6">B79_G16</strain>
    </source>
</reference>
<feature type="transmembrane region" description="Helical" evidence="4">
    <location>
        <begin position="282"/>
        <end position="305"/>
    </location>
</feature>
<evidence type="ECO:0000256" key="3">
    <source>
        <dbReference type="ARBA" id="ARBA00022679"/>
    </source>
</evidence>
<proteinExistence type="inferred from homology"/>
<accession>A0A420ZD09</accession>
<keyword evidence="2" id="KW-0328">Glycosyltransferase</keyword>
<dbReference type="InterPro" id="IPR001173">
    <property type="entry name" value="Glyco_trans_2-like"/>
</dbReference>
<dbReference type="GO" id="GO:0016757">
    <property type="term" value="F:glycosyltransferase activity"/>
    <property type="evidence" value="ECO:0007669"/>
    <property type="project" value="UniProtKB-KW"/>
</dbReference>
<dbReference type="CDD" id="cd06423">
    <property type="entry name" value="CESA_like"/>
    <property type="match status" value="1"/>
</dbReference>
<keyword evidence="4" id="KW-0472">Membrane</keyword>
<dbReference type="EMBL" id="QMNG01000004">
    <property type="protein sequence ID" value="RLC37440.1"/>
    <property type="molecule type" value="Genomic_DNA"/>
</dbReference>
<dbReference type="Gene3D" id="3.90.550.10">
    <property type="entry name" value="Spore Coat Polysaccharide Biosynthesis Protein SpsA, Chain A"/>
    <property type="match status" value="1"/>
</dbReference>
<dbReference type="Proteomes" id="UP000281261">
    <property type="component" value="Unassembled WGS sequence"/>
</dbReference>
<comment type="similarity">
    <text evidence="1">Belongs to the glycosyltransferase 2 family.</text>
</comment>
<feature type="domain" description="Glycosyltransferase 2-like" evidence="5">
    <location>
        <begin position="48"/>
        <end position="211"/>
    </location>
</feature>
<dbReference type="PANTHER" id="PTHR43630:SF1">
    <property type="entry name" value="POLY-BETA-1,6-N-ACETYL-D-GLUCOSAMINE SYNTHASE"/>
    <property type="match status" value="1"/>
</dbReference>
<evidence type="ECO:0000256" key="4">
    <source>
        <dbReference type="SAM" id="Phobius"/>
    </source>
</evidence>
<evidence type="ECO:0000256" key="2">
    <source>
        <dbReference type="ARBA" id="ARBA00022676"/>
    </source>
</evidence>
<comment type="caution">
    <text evidence="6">The sequence shown here is derived from an EMBL/GenBank/DDBJ whole genome shotgun (WGS) entry which is preliminary data.</text>
</comment>
<dbReference type="AlphaFoldDB" id="A0A420ZD09"/>
<dbReference type="PANTHER" id="PTHR43630">
    <property type="entry name" value="POLY-BETA-1,6-N-ACETYL-D-GLUCOSAMINE SYNTHASE"/>
    <property type="match status" value="1"/>
</dbReference>